<evidence type="ECO:0000313" key="3">
    <source>
        <dbReference type="Proteomes" id="UP001199044"/>
    </source>
</evidence>
<evidence type="ECO:0000313" key="2">
    <source>
        <dbReference type="EMBL" id="MCA2018921.1"/>
    </source>
</evidence>
<feature type="compositionally biased region" description="Basic and acidic residues" evidence="1">
    <location>
        <begin position="35"/>
        <end position="47"/>
    </location>
</feature>
<keyword evidence="3" id="KW-1185">Reference proteome</keyword>
<protein>
    <recommendedName>
        <fullName evidence="4">Ribosome alternative rescue factor ArfA</fullName>
    </recommendedName>
</protein>
<dbReference type="RefSeq" id="WP_225252204.1">
    <property type="nucleotide sequence ID" value="NZ_CP152307.1"/>
</dbReference>
<organism evidence="2 3">
    <name type="scientific">Vibrio tritonius</name>
    <dbReference type="NCBI Taxonomy" id="1435069"/>
    <lineage>
        <taxon>Bacteria</taxon>
        <taxon>Pseudomonadati</taxon>
        <taxon>Pseudomonadota</taxon>
        <taxon>Gammaproteobacteria</taxon>
        <taxon>Vibrionales</taxon>
        <taxon>Vibrionaceae</taxon>
        <taxon>Vibrio</taxon>
    </lineage>
</organism>
<feature type="compositionally biased region" description="Basic residues" evidence="1">
    <location>
        <begin position="15"/>
        <end position="27"/>
    </location>
</feature>
<evidence type="ECO:0008006" key="4">
    <source>
        <dbReference type="Google" id="ProtNLM"/>
    </source>
</evidence>
<feature type="region of interest" description="Disordered" evidence="1">
    <location>
        <begin position="1"/>
        <end position="47"/>
    </location>
</feature>
<reference evidence="3" key="1">
    <citation type="submission" date="2023-07" db="EMBL/GenBank/DDBJ databases">
        <title>Molecular identification of indigenous halophilic bacteria isolated from red sea cost, biodegradation of synthetic dyes and assessment of degraded metabolite toxicity.</title>
        <authorList>
            <person name="Chaieb K."/>
            <person name="Altayb H.N."/>
        </authorList>
    </citation>
    <scope>NUCLEOTIDE SEQUENCE [LARGE SCALE GENOMIC DNA]</scope>
    <source>
        <strain evidence="3">K20</strain>
    </source>
</reference>
<dbReference type="Proteomes" id="UP001199044">
    <property type="component" value="Unassembled WGS sequence"/>
</dbReference>
<evidence type="ECO:0000256" key="1">
    <source>
        <dbReference type="SAM" id="MobiDB-lite"/>
    </source>
</evidence>
<name>A0ABS7YVK4_9VIBR</name>
<dbReference type="EMBL" id="JAIWIU010000218">
    <property type="protein sequence ID" value="MCA2018921.1"/>
    <property type="molecule type" value="Genomic_DNA"/>
</dbReference>
<proteinExistence type="predicted"/>
<accession>A0ABS7YVK4</accession>
<gene>
    <name evidence="2" type="ORF">LDJ79_22600</name>
</gene>
<sequence>MAHKLALQSLDGAKHKPSPKGKVKGKRWQIGSYEQDNREDIDIRAKR</sequence>
<comment type="caution">
    <text evidence="2">The sequence shown here is derived from an EMBL/GenBank/DDBJ whole genome shotgun (WGS) entry which is preliminary data.</text>
</comment>